<comment type="catalytic activity">
    <reaction evidence="15">
        <text>ATP + H2O + cellular proteinSide 1 = ADP + phosphate + cellular proteinSide 2.</text>
        <dbReference type="EC" id="7.4.2.8"/>
    </reaction>
</comment>
<dbReference type="SUPFAM" id="SSF52540">
    <property type="entry name" value="P-loop containing nucleoside triphosphate hydrolases"/>
    <property type="match status" value="2"/>
</dbReference>
<dbReference type="InterPro" id="IPR011130">
    <property type="entry name" value="SecA_preprotein_X-link_dom"/>
</dbReference>
<dbReference type="Proteomes" id="UP000239735">
    <property type="component" value="Unassembled WGS sequence"/>
</dbReference>
<protein>
    <recommendedName>
        <fullName evidence="15 16">Protein translocase subunit SecA</fullName>
        <ecNumber evidence="15">7.4.2.8</ecNumber>
    </recommendedName>
</protein>
<evidence type="ECO:0000256" key="2">
    <source>
        <dbReference type="ARBA" id="ARBA00004170"/>
    </source>
</evidence>
<dbReference type="GO" id="GO:0017038">
    <property type="term" value="P:protein import"/>
    <property type="evidence" value="ECO:0007669"/>
    <property type="project" value="InterPro"/>
</dbReference>
<dbReference type="InterPro" id="IPR014001">
    <property type="entry name" value="Helicase_ATP-bd"/>
</dbReference>
<dbReference type="InterPro" id="IPR011116">
    <property type="entry name" value="SecA_Wing/Scaffold"/>
</dbReference>
<dbReference type="PROSITE" id="PS51196">
    <property type="entry name" value="SECA_MOTOR_DEAD"/>
    <property type="match status" value="1"/>
</dbReference>
<dbReference type="Pfam" id="PF01043">
    <property type="entry name" value="SecA_PP_bind"/>
    <property type="match status" value="1"/>
</dbReference>
<evidence type="ECO:0000256" key="4">
    <source>
        <dbReference type="ARBA" id="ARBA00022448"/>
    </source>
</evidence>
<gene>
    <name evidence="15 20" type="primary">secA</name>
    <name evidence="20" type="ORF">SBA5_470080</name>
</gene>
<keyword evidence="12 15" id="KW-1278">Translocase</keyword>
<dbReference type="GO" id="GO:0005829">
    <property type="term" value="C:cytosol"/>
    <property type="evidence" value="ECO:0007669"/>
    <property type="project" value="TreeGrafter"/>
</dbReference>
<dbReference type="PROSITE" id="PS51192">
    <property type="entry name" value="HELICASE_ATP_BIND_1"/>
    <property type="match status" value="1"/>
</dbReference>
<dbReference type="InterPro" id="IPR036670">
    <property type="entry name" value="SecA_X-link_sf"/>
</dbReference>
<proteinExistence type="inferred from homology"/>
<dbReference type="GO" id="GO:0046872">
    <property type="term" value="F:metal ion binding"/>
    <property type="evidence" value="ECO:0007669"/>
    <property type="project" value="UniProtKB-KW"/>
</dbReference>
<dbReference type="SMART" id="SM00957">
    <property type="entry name" value="SecA_DEAD"/>
    <property type="match status" value="1"/>
</dbReference>
<dbReference type="InterPro" id="IPR036266">
    <property type="entry name" value="SecA_Wing/Scaffold_sf"/>
</dbReference>
<dbReference type="InterPro" id="IPR011115">
    <property type="entry name" value="SecA_DEAD"/>
</dbReference>
<dbReference type="AlphaFoldDB" id="A0A2N9LNY3"/>
<evidence type="ECO:0000259" key="18">
    <source>
        <dbReference type="PROSITE" id="PS51192"/>
    </source>
</evidence>
<keyword evidence="14 15" id="KW-0472">Membrane</keyword>
<accession>A0A2N9LNY3</accession>
<organism evidence="20 21">
    <name type="scientific">Candidatus Sulfuritelmatomonas gaucii</name>
    <dbReference type="NCBI Taxonomy" id="2043161"/>
    <lineage>
        <taxon>Bacteria</taxon>
        <taxon>Pseudomonadati</taxon>
        <taxon>Acidobacteriota</taxon>
        <taxon>Terriglobia</taxon>
        <taxon>Terriglobales</taxon>
        <taxon>Acidobacteriaceae</taxon>
        <taxon>Candidatus Sulfuritelmatomonas</taxon>
    </lineage>
</organism>
<keyword evidence="5 15" id="KW-1003">Cell membrane</keyword>
<evidence type="ECO:0000256" key="7">
    <source>
        <dbReference type="ARBA" id="ARBA00022723"/>
    </source>
</evidence>
<name>A0A2N9LNY3_9BACT</name>
<feature type="compositionally biased region" description="Low complexity" evidence="17">
    <location>
        <begin position="918"/>
        <end position="928"/>
    </location>
</feature>
<evidence type="ECO:0000256" key="11">
    <source>
        <dbReference type="ARBA" id="ARBA00022927"/>
    </source>
</evidence>
<dbReference type="SUPFAM" id="SSF81767">
    <property type="entry name" value="Pre-protein crosslinking domain of SecA"/>
    <property type="match status" value="1"/>
</dbReference>
<dbReference type="InterPro" id="IPR027417">
    <property type="entry name" value="P-loop_NTPase"/>
</dbReference>
<dbReference type="GO" id="GO:0065002">
    <property type="term" value="P:intracellular protein transmembrane transport"/>
    <property type="evidence" value="ECO:0007669"/>
    <property type="project" value="UniProtKB-UniRule"/>
</dbReference>
<dbReference type="Pfam" id="PF07516">
    <property type="entry name" value="SecA_SW"/>
    <property type="match status" value="1"/>
</dbReference>
<dbReference type="EMBL" id="OKRB01000105">
    <property type="protein sequence ID" value="SPE24959.1"/>
    <property type="molecule type" value="Genomic_DNA"/>
</dbReference>
<dbReference type="InterPro" id="IPR044722">
    <property type="entry name" value="SecA_SF2_C"/>
</dbReference>
<keyword evidence="8 15" id="KW-0547">Nucleotide-binding</keyword>
<keyword evidence="10 15" id="KW-0067">ATP-binding</keyword>
<dbReference type="InterPro" id="IPR004027">
    <property type="entry name" value="SEC_C_motif"/>
</dbReference>
<dbReference type="GO" id="GO:0005886">
    <property type="term" value="C:plasma membrane"/>
    <property type="evidence" value="ECO:0007669"/>
    <property type="project" value="UniProtKB-SubCell"/>
</dbReference>
<dbReference type="Pfam" id="PF02810">
    <property type="entry name" value="SEC-C"/>
    <property type="match status" value="1"/>
</dbReference>
<dbReference type="NCBIfam" id="NF009538">
    <property type="entry name" value="PRK12904.1"/>
    <property type="match status" value="1"/>
</dbReference>
<feature type="binding site" evidence="15">
    <location>
        <begin position="121"/>
        <end position="125"/>
    </location>
    <ligand>
        <name>ATP</name>
        <dbReference type="ChEBI" id="CHEBI:30616"/>
    </ligand>
</feature>
<dbReference type="FunFam" id="1.10.3060.10:FF:000003">
    <property type="entry name" value="Protein translocase subunit SecA"/>
    <property type="match status" value="1"/>
</dbReference>
<dbReference type="GO" id="GO:0008564">
    <property type="term" value="F:protein-exporting ATPase activity"/>
    <property type="evidence" value="ECO:0007669"/>
    <property type="project" value="UniProtKB-EC"/>
</dbReference>
<evidence type="ECO:0000256" key="3">
    <source>
        <dbReference type="ARBA" id="ARBA00007650"/>
    </source>
</evidence>
<feature type="compositionally biased region" description="Basic and acidic residues" evidence="17">
    <location>
        <begin position="954"/>
        <end position="964"/>
    </location>
</feature>
<reference evidence="21" key="1">
    <citation type="submission" date="2018-02" db="EMBL/GenBank/DDBJ databases">
        <authorList>
            <person name="Hausmann B."/>
        </authorList>
    </citation>
    <scope>NUCLEOTIDE SEQUENCE [LARGE SCALE GENOMIC DNA]</scope>
    <source>
        <strain evidence="21">Peat soil MAG SbA5</strain>
    </source>
</reference>
<evidence type="ECO:0000313" key="21">
    <source>
        <dbReference type="Proteomes" id="UP000239735"/>
    </source>
</evidence>
<evidence type="ECO:0000256" key="10">
    <source>
        <dbReference type="ARBA" id="ARBA00022840"/>
    </source>
</evidence>
<feature type="compositionally biased region" description="Basic residues" evidence="17">
    <location>
        <begin position="999"/>
        <end position="1009"/>
    </location>
</feature>
<dbReference type="FunFam" id="3.90.1440.10:FF:000002">
    <property type="entry name" value="Protein translocase subunit SecA"/>
    <property type="match status" value="1"/>
</dbReference>
<keyword evidence="13 15" id="KW-0811">Translocation</keyword>
<keyword evidence="6 15" id="KW-0963">Cytoplasm</keyword>
<keyword evidence="9" id="KW-0862">Zinc</keyword>
<evidence type="ECO:0000256" key="9">
    <source>
        <dbReference type="ARBA" id="ARBA00022833"/>
    </source>
</evidence>
<dbReference type="SUPFAM" id="SSF81886">
    <property type="entry name" value="Helical scaffold and wing domains of SecA"/>
    <property type="match status" value="1"/>
</dbReference>
<dbReference type="PANTHER" id="PTHR30612">
    <property type="entry name" value="SECA INNER MEMBRANE COMPONENT OF SEC PROTEIN SECRETION SYSTEM"/>
    <property type="match status" value="1"/>
</dbReference>
<dbReference type="InterPro" id="IPR020937">
    <property type="entry name" value="SecA_CS"/>
</dbReference>
<dbReference type="CDD" id="cd18803">
    <property type="entry name" value="SF2_C_secA"/>
    <property type="match status" value="1"/>
</dbReference>
<evidence type="ECO:0000256" key="1">
    <source>
        <dbReference type="ARBA" id="ARBA00001947"/>
    </source>
</evidence>
<dbReference type="PROSITE" id="PS01312">
    <property type="entry name" value="SECA"/>
    <property type="match status" value="1"/>
</dbReference>
<dbReference type="NCBIfam" id="TIGR00963">
    <property type="entry name" value="secA"/>
    <property type="match status" value="1"/>
</dbReference>
<evidence type="ECO:0000256" key="15">
    <source>
        <dbReference type="HAMAP-Rule" id="MF_01382"/>
    </source>
</evidence>
<dbReference type="SMART" id="SM00958">
    <property type="entry name" value="SecA_PP_bind"/>
    <property type="match status" value="1"/>
</dbReference>
<dbReference type="HAMAP" id="MF_01382">
    <property type="entry name" value="SecA"/>
    <property type="match status" value="1"/>
</dbReference>
<feature type="binding site" evidence="15">
    <location>
        <position position="536"/>
    </location>
    <ligand>
        <name>ATP</name>
        <dbReference type="ChEBI" id="CHEBI:30616"/>
    </ligand>
</feature>
<evidence type="ECO:0000256" key="6">
    <source>
        <dbReference type="ARBA" id="ARBA00022490"/>
    </source>
</evidence>
<evidence type="ECO:0000256" key="5">
    <source>
        <dbReference type="ARBA" id="ARBA00022475"/>
    </source>
</evidence>
<dbReference type="Pfam" id="PF21090">
    <property type="entry name" value="P-loop_SecA"/>
    <property type="match status" value="1"/>
</dbReference>
<feature type="binding site" evidence="15">
    <location>
        <position position="103"/>
    </location>
    <ligand>
        <name>ATP</name>
        <dbReference type="ChEBI" id="CHEBI:30616"/>
    </ligand>
</feature>
<dbReference type="Gene3D" id="1.10.3060.10">
    <property type="entry name" value="Helical scaffold and wing domains of SecA"/>
    <property type="match status" value="1"/>
</dbReference>
<dbReference type="EC" id="7.4.2.8" evidence="15"/>
<dbReference type="InterPro" id="IPR014018">
    <property type="entry name" value="SecA_motor_DEAD"/>
</dbReference>
<evidence type="ECO:0000259" key="19">
    <source>
        <dbReference type="PROSITE" id="PS51196"/>
    </source>
</evidence>
<dbReference type="PANTHER" id="PTHR30612:SF0">
    <property type="entry name" value="CHLOROPLAST PROTEIN-TRANSPORTING ATPASE"/>
    <property type="match status" value="1"/>
</dbReference>
<dbReference type="Gene3D" id="3.10.450.50">
    <property type="match status" value="1"/>
</dbReference>
<feature type="domain" description="SecA family profile" evidence="19">
    <location>
        <begin position="4"/>
        <end position="687"/>
    </location>
</feature>
<comment type="subunit">
    <text evidence="15">Monomer and homodimer. Part of the essential Sec protein translocation apparatus which comprises SecA, SecYEG and auxiliary proteins SecDF. Other proteins may also be involved.</text>
</comment>
<keyword evidence="7" id="KW-0479">Metal-binding</keyword>
<dbReference type="CDD" id="cd17928">
    <property type="entry name" value="DEXDc_SecA"/>
    <property type="match status" value="1"/>
</dbReference>
<evidence type="ECO:0000256" key="8">
    <source>
        <dbReference type="ARBA" id="ARBA00022741"/>
    </source>
</evidence>
<evidence type="ECO:0000256" key="17">
    <source>
        <dbReference type="SAM" id="MobiDB-lite"/>
    </source>
</evidence>
<comment type="subcellular location">
    <subcellularLocation>
        <location evidence="15">Cell membrane</location>
        <topology evidence="15">Peripheral membrane protein</topology>
        <orientation evidence="15">Cytoplasmic side</orientation>
    </subcellularLocation>
    <subcellularLocation>
        <location evidence="15">Cytoplasm</location>
    </subcellularLocation>
    <subcellularLocation>
        <location evidence="2">Membrane</location>
        <topology evidence="2">Peripheral membrane protein</topology>
    </subcellularLocation>
    <text evidence="15">Distribution is 50-50.</text>
</comment>
<dbReference type="InterPro" id="IPR000185">
    <property type="entry name" value="SecA"/>
</dbReference>
<dbReference type="GO" id="GO:0006605">
    <property type="term" value="P:protein targeting"/>
    <property type="evidence" value="ECO:0007669"/>
    <property type="project" value="UniProtKB-UniRule"/>
</dbReference>
<sequence length="1009" mass="113744">MVFDKVLTKIFGTANERLLKRLKPLVAAICAMEPEMKERSDEELKAKTTEFKARIAARLEGITDEEEKKAAEKEVLDEILPEAFAVVREAGWRAVQMRHFDVQLIGGMVLHQGRIAEMKTGEGKTLVATLSCYLNALVGHGVHVVTVNDYLAKRDAEWMGKIYEFLGLTVGVIVHDLDDNQRREAYGADITYGTNNEFGFDYLRDNMKFDIKDCVQRGHYYAIVDEVDSILIDEARTPLIISGPTDQTTDKYARVRKIIPQLEQGEEVEWTDTRRQEALGIRLAEGEKYLSGDYFVDEKQRTIGVTDSGWETIEKALGIGNIADAENWELKHYVETGIKAHALYKRDVDYVVKDGEVIIVDTFTGRLMPGRRWSDGLHQSIEAKEGVSIRKEDQTLATITFQNYFRLYKKLSGMTGTAETEAAEFEKIYKLEIVVIPTNKPLLRLENADVVFRTEKEKFKAVADNIAELHEQGQPVLVGTVSIEKSERLSGILQRKGVRHVVLNAKFHEREAEIVAQAGRSGMVTIATNMAGRGTDILLGGNPEFMARQELVKSKDANGGTKARAISVAEGAINPMAPAGFLRFYYQGQEFEVSDPDWAATYGRYAEAAQKEHEDVIDAGGLFILGTERHESRRIDNQLRGRAGRQGDPGESRFYLSLEDDLMRIFAKQWVSTLLERLGMEEGVPIESKMISKRIEGAQKAVEAQNFESRKHLLEYDDVMNKQREAVYGVRRQLLEGVDQRELILEEYVGGILSNLLAECCNERTRQDQWDFKGLAEKLVDHFGFNLSASGMKPEELTRHELGEEIFAKLTEAYEAKEKILGAATMRYHERMVMLSVIDGLWKDHLLSMDHLKEGINLRGYAQRDPLVEYKRESFELFEAMMLKFQEDTVRFLFRMQILGPDGQPVDAAPRPRGVVPKAPPVASAAQPLTGDGAPREIAIHTRPPSTTIDELEKEFHRKKERELAVASRQGGGESNQPTQRRTGEKVGRNDLCPCGSGKKYKRCHGAAS</sequence>
<evidence type="ECO:0000256" key="12">
    <source>
        <dbReference type="ARBA" id="ARBA00022967"/>
    </source>
</evidence>
<dbReference type="GO" id="GO:0043952">
    <property type="term" value="P:protein transport by the Sec complex"/>
    <property type="evidence" value="ECO:0007669"/>
    <property type="project" value="TreeGrafter"/>
</dbReference>
<comment type="function">
    <text evidence="15">Part of the Sec protein translocase complex. Interacts with the SecYEG preprotein conducting channel. Has a central role in coupling the hydrolysis of ATP to the transfer of proteins into and across the cell membrane, serving as an ATP-driven molecular motor driving the stepwise translocation of polypeptide chains across the membrane.</text>
</comment>
<dbReference type="GO" id="GO:0005524">
    <property type="term" value="F:ATP binding"/>
    <property type="evidence" value="ECO:0007669"/>
    <property type="project" value="UniProtKB-UniRule"/>
</dbReference>
<dbReference type="Gene3D" id="3.40.50.300">
    <property type="entry name" value="P-loop containing nucleotide triphosphate hydrolases"/>
    <property type="match status" value="2"/>
</dbReference>
<evidence type="ECO:0000256" key="16">
    <source>
        <dbReference type="RuleBase" id="RU003874"/>
    </source>
</evidence>
<feature type="domain" description="Helicase ATP-binding" evidence="18">
    <location>
        <begin position="105"/>
        <end position="263"/>
    </location>
</feature>
<feature type="region of interest" description="Disordered" evidence="17">
    <location>
        <begin position="918"/>
        <end position="1009"/>
    </location>
</feature>
<comment type="cofactor">
    <cofactor evidence="1">
        <name>Zn(2+)</name>
        <dbReference type="ChEBI" id="CHEBI:29105"/>
    </cofactor>
</comment>
<dbReference type="PRINTS" id="PR00906">
    <property type="entry name" value="SECA"/>
</dbReference>
<evidence type="ECO:0000256" key="13">
    <source>
        <dbReference type="ARBA" id="ARBA00023010"/>
    </source>
</evidence>
<dbReference type="Pfam" id="PF07517">
    <property type="entry name" value="SecA_DEAD"/>
    <property type="match status" value="1"/>
</dbReference>
<dbReference type="Gene3D" id="3.90.1440.10">
    <property type="entry name" value="SecA, preprotein cross-linking domain"/>
    <property type="match status" value="1"/>
</dbReference>
<dbReference type="GO" id="GO:0031522">
    <property type="term" value="C:cell envelope Sec protein transport complex"/>
    <property type="evidence" value="ECO:0007669"/>
    <property type="project" value="TreeGrafter"/>
</dbReference>
<keyword evidence="11 15" id="KW-0653">Protein transport</keyword>
<evidence type="ECO:0000313" key="20">
    <source>
        <dbReference type="EMBL" id="SPE24959.1"/>
    </source>
</evidence>
<evidence type="ECO:0000256" key="14">
    <source>
        <dbReference type="ARBA" id="ARBA00023136"/>
    </source>
</evidence>
<keyword evidence="4 15" id="KW-0813">Transport</keyword>
<comment type="similarity">
    <text evidence="3 15 16">Belongs to the SecA family.</text>
</comment>